<accession>A0A081NIJ5</accession>
<protein>
    <submittedName>
        <fullName evidence="3">Uncharacterized protein</fullName>
    </submittedName>
</protein>
<dbReference type="Proteomes" id="UP000028073">
    <property type="component" value="Unassembled WGS sequence"/>
</dbReference>
<feature type="region of interest" description="Disordered" evidence="1">
    <location>
        <begin position="538"/>
        <end position="558"/>
    </location>
</feature>
<organism evidence="3 4">
    <name type="scientific">Endozoicomonas numazuensis</name>
    <dbReference type="NCBI Taxonomy" id="1137799"/>
    <lineage>
        <taxon>Bacteria</taxon>
        <taxon>Pseudomonadati</taxon>
        <taxon>Pseudomonadota</taxon>
        <taxon>Gammaproteobacteria</taxon>
        <taxon>Oceanospirillales</taxon>
        <taxon>Endozoicomonadaceae</taxon>
        <taxon>Endozoicomonas</taxon>
    </lineage>
</organism>
<keyword evidence="2" id="KW-0812">Transmembrane</keyword>
<dbReference type="AlphaFoldDB" id="A0A081NIJ5"/>
<reference evidence="3 4" key="1">
    <citation type="submission" date="2014-06" db="EMBL/GenBank/DDBJ databases">
        <title>Whole Genome Sequences of Three Symbiotic Endozoicomonas Bacteria.</title>
        <authorList>
            <person name="Neave M.J."/>
            <person name="Apprill A."/>
            <person name="Voolstra C.R."/>
        </authorList>
    </citation>
    <scope>NUCLEOTIDE SEQUENCE [LARGE SCALE GENOMIC DNA]</scope>
    <source>
        <strain evidence="3 4">DSM 25634</strain>
    </source>
</reference>
<dbReference type="EMBL" id="JOKH01000002">
    <property type="protein sequence ID" value="KEQ18268.1"/>
    <property type="molecule type" value="Genomic_DNA"/>
</dbReference>
<evidence type="ECO:0000313" key="4">
    <source>
        <dbReference type="Proteomes" id="UP000028073"/>
    </source>
</evidence>
<keyword evidence="4" id="KW-1185">Reference proteome</keyword>
<proteinExistence type="predicted"/>
<evidence type="ECO:0000256" key="2">
    <source>
        <dbReference type="SAM" id="Phobius"/>
    </source>
</evidence>
<evidence type="ECO:0000313" key="3">
    <source>
        <dbReference type="EMBL" id="KEQ18268.1"/>
    </source>
</evidence>
<evidence type="ECO:0000256" key="1">
    <source>
        <dbReference type="SAM" id="MobiDB-lite"/>
    </source>
</evidence>
<comment type="caution">
    <text evidence="3">The sequence shown here is derived from an EMBL/GenBank/DDBJ whole genome shotgun (WGS) entry which is preliminary data.</text>
</comment>
<keyword evidence="2" id="KW-1133">Transmembrane helix</keyword>
<gene>
    <name evidence="3" type="ORF">GZ78_12140</name>
</gene>
<sequence length="591" mass="65457">MTLFLSQNNRKRNLCRIVFEDDDDNTLYAHGDVVEAQDGNYCLALIPSSITHKLKNEFNTKVIPSAVIFEEDFVPLNIPQSNYSLYTVASYSYEVLQIFPKNTVMAAYLLSEEELTKLFSTGKTQEHLPATGIDSSQDIGVNNFHIKRLSLRQPQRYFEALLQPFYNGSAYYDNLCPSGTSARGLEDYQLQQDGGSPKFECSACPDNTYRYGHPKPENSDTEQQNAIPVSSYYTPNSYCWSFHEPPVECSIYNCLEPGSCSLPFSVTQNHTKQHDTVCGCAEGTPFYEIAPIKIDKTFNITEDSIELVDAETISANYQTSDFLCIAATYPCLAETDDPNGTPGFLVKIQDAHKLCYYFSHTNGTHIEAAEPLSIDQQYLEPQALGSCINPLNSQPDNSELIQKSSVAYTLNSEFIQKASVAYTLNSEFIQKSSVAYTLSEYSEPTIDATLITGSTPTVSPTVPLQATPSQSAFFGTSIETEDNTDPMMLVIIGISACSAAAIVGLTTTVVILLVMNRTNKKTIIGLSQKVTFLTSQLQESQKHPPEALPDNTLNPSYNQHSLSPENPIHYDYILHKGTSGASENPLYETVR</sequence>
<feature type="transmembrane region" description="Helical" evidence="2">
    <location>
        <begin position="487"/>
        <end position="514"/>
    </location>
</feature>
<name>A0A081NIJ5_9GAMM</name>
<keyword evidence="2" id="KW-0472">Membrane</keyword>